<keyword evidence="2" id="KW-1185">Reference proteome</keyword>
<reference evidence="1 2" key="1">
    <citation type="submission" date="2022-06" db="EMBL/GenBank/DDBJ databases">
        <title>Fructobacillus taiwanensis sp. nov., isolated from the honeybee.</title>
        <authorList>
            <person name="Chen Y.-S."/>
            <person name="Wang L.-T."/>
            <person name="Lee Y.-S."/>
            <person name="Chang Y.-C."/>
            <person name="Wu H.-C."/>
            <person name="Liao C.-Y."/>
            <person name="Chen W.-H."/>
            <person name="Deng J.-N."/>
            <person name="Wang Y.-H."/>
        </authorList>
    </citation>
    <scope>NUCLEOTIDE SEQUENCE [LARGE SCALE GENOMIC DNA]</scope>
    <source>
        <strain evidence="1 2">W13</strain>
    </source>
</reference>
<dbReference type="EMBL" id="JAMWYK010000001">
    <property type="protein sequence ID" value="MCO0831728.1"/>
    <property type="molecule type" value="Genomic_DNA"/>
</dbReference>
<evidence type="ECO:0000313" key="2">
    <source>
        <dbReference type="Proteomes" id="UP001523234"/>
    </source>
</evidence>
<evidence type="ECO:0000313" key="1">
    <source>
        <dbReference type="EMBL" id="MCO0831728.1"/>
    </source>
</evidence>
<sequence length="82" mass="8979">MITKIKTKELKNDGRAESYDWDDLAIPESDYASKKELAKAVAEAYDLGEVTALSHVSSKAVLKATLEKDGQAYHLSAHVKAD</sequence>
<organism evidence="1 2">
    <name type="scientific">Fructobacillus apis</name>
    <dbReference type="NCBI Taxonomy" id="2935017"/>
    <lineage>
        <taxon>Bacteria</taxon>
        <taxon>Bacillati</taxon>
        <taxon>Bacillota</taxon>
        <taxon>Bacilli</taxon>
        <taxon>Lactobacillales</taxon>
        <taxon>Lactobacillaceae</taxon>
        <taxon>Fructobacillus</taxon>
    </lineage>
</organism>
<comment type="caution">
    <text evidence="1">The sequence shown here is derived from an EMBL/GenBank/DDBJ whole genome shotgun (WGS) entry which is preliminary data.</text>
</comment>
<name>A0ABT0ZP48_9LACO</name>
<accession>A0ABT0ZP48</accession>
<dbReference type="Proteomes" id="UP001523234">
    <property type="component" value="Unassembled WGS sequence"/>
</dbReference>
<dbReference type="RefSeq" id="WP_252442255.1">
    <property type="nucleotide sequence ID" value="NZ_JAMWYK010000001.1"/>
</dbReference>
<proteinExistence type="predicted"/>
<gene>
    <name evidence="1" type="ORF">NFX39_01290</name>
</gene>
<protein>
    <submittedName>
        <fullName evidence="1">Uncharacterized protein</fullName>
    </submittedName>
</protein>